<feature type="compositionally biased region" description="Basic and acidic residues" evidence="1">
    <location>
        <begin position="314"/>
        <end position="350"/>
    </location>
</feature>
<dbReference type="Pfam" id="PF06991">
    <property type="entry name" value="MFAP1"/>
    <property type="match status" value="1"/>
</dbReference>
<name>A0A6T7D7H0_9EUKA</name>
<feature type="compositionally biased region" description="Acidic residues" evidence="1">
    <location>
        <begin position="183"/>
        <end position="213"/>
    </location>
</feature>
<feature type="compositionally biased region" description="Basic and acidic residues" evidence="1">
    <location>
        <begin position="158"/>
        <end position="182"/>
    </location>
</feature>
<dbReference type="InterPro" id="IPR009730">
    <property type="entry name" value="MFAP1_C"/>
</dbReference>
<dbReference type="InterPro" id="IPR033194">
    <property type="entry name" value="MFAP1"/>
</dbReference>
<feature type="compositionally biased region" description="Acidic residues" evidence="1">
    <location>
        <begin position="130"/>
        <end position="157"/>
    </location>
</feature>
<gene>
    <name evidence="3" type="ORF">CPEL01642_LOCUS2165</name>
    <name evidence="4" type="ORF">CPEL01642_LOCUS2166</name>
</gene>
<sequence length="477" mass="54455">MHRAAQGEQKVRAKGLTGSGRHGGTENKVEMVKVARYWPGKAPDASGTPVVEDDLQLLQTSGAAVIEDAGGGRGVDRRLARLMESKGVGGTRRRSEGEVLEEGRHAEVLEENTDGDAGGLRDRRTRGAVTEEEEDQSSDADGEDEEEKDDEEEDDDAIEARRQRLLEIRRKSREAEQRQEELARDDDNDDDKDDSEAEGEESSEYETDSEEEEAGRGPRVMLKPVFIADSERETIKERELQEQEQESMKAKRAERLQERQIESRQMLVEIVQSEELGEKVEKAIEFADMPDDDDELDELDQFDAWKLREMRRLKREGEERRQAEREAAEIERRRKLTDEQRRREDEEFNKQRVGYGQEKAKWKFLQKYYHKGAYFQDEDETGNNKIGPVMAQDFGVPTGKDAIGDKAAMPKPMQVKNFGMRSQVKWTHLTAEDTSTKDDLWLADNGLRGKYQARMAGVKASNDFARPTTKRQRAGGL</sequence>
<feature type="region of interest" description="Disordered" evidence="1">
    <location>
        <begin position="1"/>
        <end position="28"/>
    </location>
</feature>
<feature type="domain" description="Micro-fibrillar-associated protein 1 C-terminal" evidence="2">
    <location>
        <begin position="210"/>
        <end position="434"/>
    </location>
</feature>
<protein>
    <recommendedName>
        <fullName evidence="2">Micro-fibrillar-associated protein 1 C-terminal domain-containing protein</fullName>
    </recommendedName>
</protein>
<evidence type="ECO:0000313" key="4">
    <source>
        <dbReference type="EMBL" id="CAD8598836.1"/>
    </source>
</evidence>
<dbReference type="EMBL" id="HBEY01004462">
    <property type="protein sequence ID" value="CAD8598836.1"/>
    <property type="molecule type" value="Transcribed_RNA"/>
</dbReference>
<proteinExistence type="predicted"/>
<feature type="region of interest" description="Disordered" evidence="1">
    <location>
        <begin position="314"/>
        <end position="351"/>
    </location>
</feature>
<feature type="compositionally biased region" description="Basic and acidic residues" evidence="1">
    <location>
        <begin position="93"/>
        <end position="108"/>
    </location>
</feature>
<evidence type="ECO:0000313" key="3">
    <source>
        <dbReference type="EMBL" id="CAD8598835.1"/>
    </source>
</evidence>
<dbReference type="PANTHER" id="PTHR15327">
    <property type="entry name" value="MICROFIBRIL-ASSOCIATED PROTEIN"/>
    <property type="match status" value="1"/>
</dbReference>
<organism evidence="3">
    <name type="scientific">Coccolithus braarudii</name>
    <dbReference type="NCBI Taxonomy" id="221442"/>
    <lineage>
        <taxon>Eukaryota</taxon>
        <taxon>Haptista</taxon>
        <taxon>Haptophyta</taxon>
        <taxon>Prymnesiophyceae</taxon>
        <taxon>Coccolithales</taxon>
        <taxon>Coccolithaceae</taxon>
        <taxon>Coccolithus</taxon>
    </lineage>
</organism>
<dbReference type="EMBL" id="HBEY01004461">
    <property type="protein sequence ID" value="CAD8598835.1"/>
    <property type="molecule type" value="Transcribed_RNA"/>
</dbReference>
<reference evidence="3" key="1">
    <citation type="submission" date="2021-01" db="EMBL/GenBank/DDBJ databases">
        <authorList>
            <person name="Corre E."/>
            <person name="Pelletier E."/>
            <person name="Niang G."/>
            <person name="Scheremetjew M."/>
            <person name="Finn R."/>
            <person name="Kale V."/>
            <person name="Holt S."/>
            <person name="Cochrane G."/>
            <person name="Meng A."/>
            <person name="Brown T."/>
            <person name="Cohen L."/>
        </authorList>
    </citation>
    <scope>NUCLEOTIDE SEQUENCE</scope>
    <source>
        <strain evidence="3">PLY182g</strain>
    </source>
</reference>
<dbReference type="AlphaFoldDB" id="A0A6T7D7H0"/>
<evidence type="ECO:0000256" key="1">
    <source>
        <dbReference type="SAM" id="MobiDB-lite"/>
    </source>
</evidence>
<accession>A0A6T7D7H0</accession>
<evidence type="ECO:0000259" key="2">
    <source>
        <dbReference type="Pfam" id="PF06991"/>
    </source>
</evidence>
<feature type="region of interest" description="Disordered" evidence="1">
    <location>
        <begin position="84"/>
        <end position="224"/>
    </location>
</feature>